<organism evidence="1">
    <name type="scientific">Providencia stuartii</name>
    <dbReference type="NCBI Taxonomy" id="588"/>
    <lineage>
        <taxon>Bacteria</taxon>
        <taxon>Pseudomonadati</taxon>
        <taxon>Pseudomonadota</taxon>
        <taxon>Gammaproteobacteria</taxon>
        <taxon>Enterobacterales</taxon>
        <taxon>Morganellaceae</taxon>
        <taxon>Providencia</taxon>
    </lineage>
</organism>
<dbReference type="AlphaFoldDB" id="A0AAI9GCS1"/>
<comment type="caution">
    <text evidence="1">The sequence shown here is derived from an EMBL/GenBank/DDBJ whole genome shotgun (WGS) entry which is preliminary data.</text>
</comment>
<protein>
    <recommendedName>
        <fullName evidence="2">Regulatory protein</fullName>
    </recommendedName>
</protein>
<evidence type="ECO:0008006" key="2">
    <source>
        <dbReference type="Google" id="ProtNLM"/>
    </source>
</evidence>
<accession>A0AAI9GCS1</accession>
<dbReference type="InterPro" id="IPR038147">
    <property type="entry name" value="Cox_sf"/>
</dbReference>
<gene>
    <name evidence="1" type="ORF">RG298_000177</name>
</gene>
<evidence type="ECO:0000313" key="1">
    <source>
        <dbReference type="EMBL" id="EMJ5132513.1"/>
    </source>
</evidence>
<proteinExistence type="predicted"/>
<name>A0AAI9GCS1_PROST</name>
<reference evidence="1" key="1">
    <citation type="submission" date="2024-02" db="EMBL/GenBank/DDBJ databases">
        <authorList>
            <consortium name="Clinical and Environmental Microbiology Branch: Whole genome sequencing antimicrobial resistance pathogens in the healthcare setting"/>
        </authorList>
    </citation>
    <scope>NUCLEOTIDE SEQUENCE</scope>
    <source>
        <strain evidence="1">2021GO-0154</strain>
    </source>
</reference>
<dbReference type="EMBL" id="ABMABF030000001">
    <property type="protein sequence ID" value="EMJ5132513.1"/>
    <property type="molecule type" value="Genomic_DNA"/>
</dbReference>
<dbReference type="Gene3D" id="6.10.200.10">
    <property type="entry name" value="Regulatory phage protein Cox"/>
    <property type="match status" value="1"/>
</dbReference>
<sequence length="117" mass="13789">MNEKLLELLFKLPDPITAGEFCRRTGKSASSVRKLIERRRLPIYTERQIHGKDFSDMRLMIMYNEYLEMCYEATGKLPAAERMGWKDSWFKRAKKLMKDIDIVPDEQKTINDALSLN</sequence>